<dbReference type="Proteomes" id="UP001108280">
    <property type="component" value="Chromosome 8"/>
</dbReference>
<evidence type="ECO:0000256" key="7">
    <source>
        <dbReference type="ARBA" id="ARBA00056851"/>
    </source>
</evidence>
<dbReference type="CDD" id="cd02981">
    <property type="entry name" value="PDI_b_family"/>
    <property type="match status" value="1"/>
</dbReference>
<reference evidence="15" key="3">
    <citation type="journal article" date="2018" name="Biotechnol. Bioeng.">
        <title>A reference genome of the Chinese hamster based on a hybrid assembly strategy.</title>
        <authorList>
            <person name="Rupp O."/>
            <person name="MacDonald M.L."/>
            <person name="Li S."/>
            <person name="Dhiman H."/>
            <person name="Polson S."/>
            <person name="Griep S."/>
            <person name="Heffner K."/>
            <person name="Hernandez I."/>
            <person name="Brinkrolf K."/>
            <person name="Jadhav V."/>
            <person name="Samoudi M."/>
            <person name="Hao H."/>
            <person name="Kingham B."/>
            <person name="Goesmann A."/>
            <person name="Betenbaugh M.J."/>
            <person name="Lewis N.E."/>
            <person name="Borth N."/>
            <person name="Lee K.H."/>
        </authorList>
    </citation>
    <scope>NUCLEOTIDE SEQUENCE [LARGE SCALE GENOMIC DNA]</scope>
    <source>
        <strain evidence="15">17A/GY</strain>
    </source>
</reference>
<comment type="subunit">
    <text evidence="8">Interacts with PDIA3.</text>
</comment>
<dbReference type="GO" id="GO:0006986">
    <property type="term" value="P:response to unfolded protein"/>
    <property type="evidence" value="ECO:0007669"/>
    <property type="project" value="UniProtKB-KW"/>
</dbReference>
<evidence type="ECO:0000256" key="8">
    <source>
        <dbReference type="ARBA" id="ARBA00063308"/>
    </source>
</evidence>
<evidence type="ECO:0000256" key="3">
    <source>
        <dbReference type="ARBA" id="ARBA00022729"/>
    </source>
</evidence>
<dbReference type="PANTHER" id="PTHR18929">
    <property type="entry name" value="PROTEIN DISULFIDE ISOMERASE"/>
    <property type="match status" value="1"/>
</dbReference>
<reference evidence="14" key="1">
    <citation type="journal article" date="2013" name="Nat. Biotechnol.">
        <title>Chinese hamster genome sequenced from sorted chromosomes.</title>
        <authorList>
            <person name="Brinkrolf K."/>
            <person name="Rupp O."/>
            <person name="Laux H."/>
            <person name="Kollin F."/>
            <person name="Ernst W."/>
            <person name="Linke B."/>
            <person name="Kofler R."/>
            <person name="Romand S."/>
            <person name="Hesse F."/>
            <person name="Budach W.E."/>
            <person name="Galosy S."/>
            <person name="Muller D."/>
            <person name="Noll T."/>
            <person name="Wienberg J."/>
            <person name="Jostock T."/>
            <person name="Leonard M."/>
            <person name="Grillari J."/>
            <person name="Tauch A."/>
            <person name="Goesmann A."/>
            <person name="Helk B."/>
            <person name="Mott J.E."/>
            <person name="Puhler A."/>
            <person name="Borth N."/>
        </authorList>
    </citation>
    <scope>NUCLEOTIDE SEQUENCE [LARGE SCALE GENOMIC DNA]</scope>
    <source>
        <strain evidence="14">17A/GY</strain>
    </source>
</reference>
<reference evidence="12" key="2">
    <citation type="submission" date="2013-03" db="EMBL/GenBank/DDBJ databases">
        <title>Chinese hamster genome sequenced from sorted chromosomes.</title>
        <authorList>
            <person name="Brinkrolf K."/>
            <person name="Rupp O."/>
            <person name="Laux H."/>
            <person name="Kollin F."/>
            <person name="Ernst W."/>
            <person name="Linke B."/>
            <person name="Kofler R."/>
            <person name="Romand S."/>
            <person name="Hesse F."/>
            <person name="Budach W.E."/>
            <person name="Galosy S."/>
            <person name="Muller D."/>
            <person name="Noll T."/>
            <person name="Wienberg J."/>
            <person name="Jostock T."/>
            <person name="Leonard M."/>
            <person name="Grillari J."/>
            <person name="Tauch A."/>
            <person name="Goesmann A."/>
            <person name="Helk B."/>
            <person name="Mott J.E."/>
            <person name="Puehler A."/>
            <person name="Borth N."/>
        </authorList>
    </citation>
    <scope>NUCLEOTIDE SEQUENCE</scope>
    <source>
        <strain evidence="12">17A/GY</strain>
    </source>
</reference>
<evidence type="ECO:0000313" key="15">
    <source>
        <dbReference type="Proteomes" id="UP001108280"/>
    </source>
</evidence>
<dbReference type="RefSeq" id="XP_003499256.1">
    <property type="nucleotide sequence ID" value="XM_003499208.5"/>
</dbReference>
<dbReference type="CTD" id="121506"/>
<dbReference type="Proteomes" id="UP000030759">
    <property type="component" value="Unassembled WGS sequence"/>
</dbReference>
<feature type="signal peptide" evidence="11">
    <location>
        <begin position="1"/>
        <end position="25"/>
    </location>
</feature>
<dbReference type="EMBL" id="KE682678">
    <property type="protein sequence ID" value="ERE66412.1"/>
    <property type="molecule type" value="Genomic_DNA"/>
</dbReference>
<dbReference type="InterPro" id="IPR036249">
    <property type="entry name" value="Thioredoxin-like_sf"/>
</dbReference>
<dbReference type="CDD" id="cd02982">
    <property type="entry name" value="PDI_b'_family"/>
    <property type="match status" value="1"/>
</dbReference>
<dbReference type="Gene3D" id="3.40.30.10">
    <property type="entry name" value="Glutaredoxin"/>
    <property type="match status" value="2"/>
</dbReference>
<organism evidence="12 14">
    <name type="scientific">Cricetulus griseus</name>
    <name type="common">Chinese hamster</name>
    <name type="synonym">Cricetulus barabensis griseus</name>
    <dbReference type="NCBI Taxonomy" id="10029"/>
    <lineage>
        <taxon>Eukaryota</taxon>
        <taxon>Metazoa</taxon>
        <taxon>Chordata</taxon>
        <taxon>Craniata</taxon>
        <taxon>Vertebrata</taxon>
        <taxon>Euteleostomi</taxon>
        <taxon>Mammalia</taxon>
        <taxon>Eutheria</taxon>
        <taxon>Euarchontoglires</taxon>
        <taxon>Glires</taxon>
        <taxon>Rodentia</taxon>
        <taxon>Myomorpha</taxon>
        <taxon>Muroidea</taxon>
        <taxon>Cricetidae</taxon>
        <taxon>Cricetinae</taxon>
        <taxon>Cricetulus</taxon>
    </lineage>
</organism>
<evidence type="ECO:0000256" key="1">
    <source>
        <dbReference type="ARBA" id="ARBA00004319"/>
    </source>
</evidence>
<evidence type="ECO:0000256" key="10">
    <source>
        <dbReference type="ARBA" id="ARBA00080133"/>
    </source>
</evidence>
<evidence type="ECO:0000256" key="9">
    <source>
        <dbReference type="ARBA" id="ARBA00067493"/>
    </source>
</evidence>
<proteinExistence type="inferred from homology"/>
<evidence type="ECO:0000313" key="13">
    <source>
        <dbReference type="Ensembl" id="ENSCGRP00001012066.1"/>
    </source>
</evidence>
<evidence type="ECO:0000256" key="5">
    <source>
        <dbReference type="ARBA" id="ARBA00023180"/>
    </source>
</evidence>
<evidence type="ECO:0000256" key="6">
    <source>
        <dbReference type="ARBA" id="ARBA00023230"/>
    </source>
</evidence>
<comment type="function">
    <text evidence="7">Specifically binds unfolded proteins and may recruit protein disulfide isomerase PDIA3 to unfolded substrates. Binds protein substrates via a hydrophobic pocket in the C-terminal domain. May play a role in the unfolded stress response.</text>
</comment>
<comment type="subcellular location">
    <subcellularLocation>
        <location evidence="1">Endoplasmic reticulum lumen</location>
    </subcellularLocation>
</comment>
<dbReference type="KEGG" id="cge:100754205"/>
<evidence type="ECO:0000256" key="11">
    <source>
        <dbReference type="SAM" id="SignalP"/>
    </source>
</evidence>
<feature type="chain" id="PRO_5044538356" description="Endoplasmic reticulum resident protein 27" evidence="11">
    <location>
        <begin position="26"/>
        <end position="274"/>
    </location>
</feature>
<comment type="similarity">
    <text evidence="2">Belongs to the protein disulfide isomerase family.</text>
</comment>
<reference evidence="16" key="5">
    <citation type="submission" date="2025-04" db="UniProtKB">
        <authorList>
            <consortium name="RefSeq"/>
        </authorList>
    </citation>
    <scope>IDENTIFICATION</scope>
    <source>
        <strain evidence="16">17A/GY</strain>
        <tissue evidence="16">Liver</tissue>
    </source>
</reference>
<sequence>MEISRSACLVLSFILMCGLVPEVMADAEETSGGLGTTQEPIWLPDIPATEEFISAAEVAIIGFFQDLEIPIVPIFRSTAQQFRDIPFGISNSSAVLSHYNVTRNSICLFRLVDNEQLHLDAEDIENLDASKLSRFIQMHSLRWVTEYSPLIAAGLFNTMVQTHLLLIMNKTSPEYEKSLQQYREAAKLFQGQILFVLVDSGKGGNRKVISYFQLKESQLPALAIYESVNDKWDTLPITEVTVEKVQGFCDGFLKGTLLRDHDVEGDAEARKEEL</sequence>
<evidence type="ECO:0000256" key="2">
    <source>
        <dbReference type="ARBA" id="ARBA00006347"/>
    </source>
</evidence>
<evidence type="ECO:0000313" key="14">
    <source>
        <dbReference type="Proteomes" id="UP000030759"/>
    </source>
</evidence>
<dbReference type="FunFam" id="3.40.30.10:FF:000212">
    <property type="entry name" value="Endoplasmic reticulum resident protein 27"/>
    <property type="match status" value="1"/>
</dbReference>
<dbReference type="Pfam" id="PF13848">
    <property type="entry name" value="Thioredoxin_6"/>
    <property type="match status" value="1"/>
</dbReference>
<evidence type="ECO:0000313" key="12">
    <source>
        <dbReference type="EMBL" id="ERE66412.1"/>
    </source>
</evidence>
<dbReference type="PANTHER" id="PTHR18929:SF193">
    <property type="entry name" value="ENDOPLASMIC RETICULUM RESIDENT PROTEIN 27"/>
    <property type="match status" value="1"/>
</dbReference>
<keyword evidence="3 11" id="KW-0732">Signal</keyword>
<name>A0A061HVU0_CRIGR</name>
<dbReference type="GeneTree" id="ENSGT00930000151058"/>
<dbReference type="Ensembl" id="ENSCGRT00001016299.1">
    <property type="protein sequence ID" value="ENSCGRP00001012066.1"/>
    <property type="gene ID" value="ENSCGRG00001013572.1"/>
</dbReference>
<dbReference type="OrthoDB" id="8667660at2759"/>
<dbReference type="FunFam" id="3.40.30.10:FF:000232">
    <property type="entry name" value="Endoplasmic reticulum resident protein 27"/>
    <property type="match status" value="1"/>
</dbReference>
<reference evidence="13" key="6">
    <citation type="submission" date="2025-05" db="UniProtKB">
        <authorList>
            <consortium name="Ensembl"/>
        </authorList>
    </citation>
    <scope>IDENTIFICATION</scope>
</reference>
<gene>
    <name evidence="13 16" type="primary">Erp27</name>
    <name evidence="12" type="ORF">H671_8g19449</name>
</gene>
<dbReference type="SUPFAM" id="SSF52833">
    <property type="entry name" value="Thioredoxin-like"/>
    <property type="match status" value="2"/>
</dbReference>
<protein>
    <recommendedName>
        <fullName evidence="9">Endoplasmic reticulum resident protein 27</fullName>
    </recommendedName>
    <alternativeName>
        <fullName evidence="10">Inactive protein disulfide-isomerase 27</fullName>
    </alternativeName>
</protein>
<keyword evidence="6" id="KW-0834">Unfolded protein response</keyword>
<evidence type="ECO:0000256" key="4">
    <source>
        <dbReference type="ARBA" id="ARBA00022824"/>
    </source>
</evidence>
<keyword evidence="15" id="KW-1185">Reference proteome</keyword>
<reference evidence="15" key="4">
    <citation type="journal article" date="2020" name="Biotechnol. Bioeng.">
        <title>Chromosome-scale scaffolds for the Chinese hamster reference genome assembly to facilitate the study of the CHO epigenome.</title>
        <authorList>
            <person name="Hilliard W."/>
            <person name="MacDonald M."/>
            <person name="Lee K.H."/>
        </authorList>
    </citation>
    <scope>NUCLEOTIDE SEQUENCE [LARGE SCALE GENOMIC DNA]</scope>
    <source>
        <strain evidence="15">17A/GY</strain>
    </source>
</reference>
<keyword evidence="4" id="KW-0256">Endoplasmic reticulum</keyword>
<dbReference type="GO" id="GO:0005788">
    <property type="term" value="C:endoplasmic reticulum lumen"/>
    <property type="evidence" value="ECO:0007669"/>
    <property type="project" value="UniProtKB-SubCell"/>
</dbReference>
<keyword evidence="5" id="KW-0325">Glycoprotein</keyword>
<dbReference type="Proteomes" id="UP000694386">
    <property type="component" value="Unplaced"/>
</dbReference>
<dbReference type="GeneID" id="100754205"/>
<dbReference type="OMA" id="EESHGYK"/>
<dbReference type="RefSeq" id="XP_027285718.1">
    <property type="nucleotide sequence ID" value="XM_027429917.2"/>
</dbReference>
<evidence type="ECO:0000313" key="16">
    <source>
        <dbReference type="RefSeq" id="XP_027285718.1"/>
    </source>
</evidence>
<dbReference type="AlphaFoldDB" id="A0A061HVU0"/>
<dbReference type="GO" id="GO:0006457">
    <property type="term" value="P:protein folding"/>
    <property type="evidence" value="ECO:0007669"/>
    <property type="project" value="TreeGrafter"/>
</dbReference>
<accession>A0A061HVU0</accession>
<dbReference type="GO" id="GO:0034976">
    <property type="term" value="P:response to endoplasmic reticulum stress"/>
    <property type="evidence" value="ECO:0007669"/>
    <property type="project" value="TreeGrafter"/>
</dbReference>